<dbReference type="InterPro" id="IPR037522">
    <property type="entry name" value="HD_GYP_dom"/>
</dbReference>
<dbReference type="AlphaFoldDB" id="A0A5D4MA38"/>
<comment type="caution">
    <text evidence="3">The sequence shown here is derived from an EMBL/GenBank/DDBJ whole genome shotgun (WGS) entry which is preliminary data.</text>
</comment>
<dbReference type="PANTHER" id="PTHR43155:SF2">
    <property type="entry name" value="CYCLIC DI-GMP PHOSPHODIESTERASE PA4108"/>
    <property type="match status" value="1"/>
</dbReference>
<evidence type="ECO:0000313" key="4">
    <source>
        <dbReference type="Proteomes" id="UP000325182"/>
    </source>
</evidence>
<dbReference type="EMBL" id="VTEG01000009">
    <property type="protein sequence ID" value="TYR98779.1"/>
    <property type="molecule type" value="Genomic_DNA"/>
</dbReference>
<reference evidence="3 4" key="1">
    <citation type="submission" date="2019-08" db="EMBL/GenBank/DDBJ databases">
        <title>Bacillus genomes from the desert of Cuatro Cienegas, Coahuila.</title>
        <authorList>
            <person name="Olmedo-Alvarez G."/>
        </authorList>
    </citation>
    <scope>NUCLEOTIDE SEQUENCE [LARGE SCALE GENOMIC DNA]</scope>
    <source>
        <strain evidence="3 4">CH128b_4D</strain>
    </source>
</reference>
<evidence type="ECO:0000313" key="3">
    <source>
        <dbReference type="EMBL" id="TYR98779.1"/>
    </source>
</evidence>
<organism evidence="3 4">
    <name type="scientific">Rossellomorea vietnamensis</name>
    <dbReference type="NCBI Taxonomy" id="218284"/>
    <lineage>
        <taxon>Bacteria</taxon>
        <taxon>Bacillati</taxon>
        <taxon>Bacillota</taxon>
        <taxon>Bacilli</taxon>
        <taxon>Bacillales</taxon>
        <taxon>Bacillaceae</taxon>
        <taxon>Rossellomorea</taxon>
    </lineage>
</organism>
<protein>
    <submittedName>
        <fullName evidence="3">HD-GYP domain-containing protein</fullName>
    </submittedName>
</protein>
<sequence>MRIKVREVEEGCILNQDILGMTSLPIIPKKTVIHDIHIKVLNSFLIEEVSVERIKADGTPFYPAHAGEEEEDKGKPAKPQRRNSDFLNLYLNTVQEFKSEFQNWQSGMPVSISKIRSIILPLLELVEENPKNIAHLHQYTSKKDYIYHHPLATGLMSGLMAKRLGMDTGKKIQVTLAGVLADCGMAKIPLSILTKETALTESQFKEIKMHPVYSYKMVKDISLLKPETKLAIFQHHERLDDSGYPTGENKERIHLFSKIIAVADVFHAMTSERIYRSRQLPFQVLEQIKEDHFGKYDIQAVQALIDIITDLSIGTEIRLSNGEEAEVMFLTRENPTRPLIQVKSTGTIMDLAKRRDLFVEEVLS</sequence>
<dbReference type="PANTHER" id="PTHR43155">
    <property type="entry name" value="CYCLIC DI-GMP PHOSPHODIESTERASE PA4108-RELATED"/>
    <property type="match status" value="1"/>
</dbReference>
<accession>A0A5D4MA38</accession>
<dbReference type="PROSITE" id="PS51832">
    <property type="entry name" value="HD_GYP"/>
    <property type="match status" value="1"/>
</dbReference>
<gene>
    <name evidence="3" type="ORF">FZC84_13795</name>
</gene>
<name>A0A5D4MA38_9BACI</name>
<dbReference type="Proteomes" id="UP000325182">
    <property type="component" value="Unassembled WGS sequence"/>
</dbReference>
<proteinExistence type="predicted"/>
<dbReference type="Gene3D" id="1.10.3210.10">
    <property type="entry name" value="Hypothetical protein af1432"/>
    <property type="match status" value="1"/>
</dbReference>
<dbReference type="RefSeq" id="WP_148954277.1">
    <property type="nucleotide sequence ID" value="NZ_VTEG01000009.1"/>
</dbReference>
<dbReference type="CDD" id="cd00077">
    <property type="entry name" value="HDc"/>
    <property type="match status" value="1"/>
</dbReference>
<dbReference type="Pfam" id="PF13487">
    <property type="entry name" value="HD_5"/>
    <property type="match status" value="1"/>
</dbReference>
<feature type="region of interest" description="Disordered" evidence="1">
    <location>
        <begin position="60"/>
        <end position="82"/>
    </location>
</feature>
<feature type="domain" description="HD-GYP" evidence="2">
    <location>
        <begin position="125"/>
        <end position="320"/>
    </location>
</feature>
<evidence type="ECO:0000256" key="1">
    <source>
        <dbReference type="SAM" id="MobiDB-lite"/>
    </source>
</evidence>
<dbReference type="SMART" id="SM00471">
    <property type="entry name" value="HDc"/>
    <property type="match status" value="1"/>
</dbReference>
<evidence type="ECO:0000259" key="2">
    <source>
        <dbReference type="PROSITE" id="PS51832"/>
    </source>
</evidence>
<dbReference type="SUPFAM" id="SSF109604">
    <property type="entry name" value="HD-domain/PDEase-like"/>
    <property type="match status" value="1"/>
</dbReference>
<dbReference type="InterPro" id="IPR003607">
    <property type="entry name" value="HD/PDEase_dom"/>
</dbReference>